<keyword evidence="3" id="KW-1185">Reference proteome</keyword>
<keyword evidence="1" id="KW-1133">Transmembrane helix</keyword>
<dbReference type="STRING" id="360105.CCV52592_1170"/>
<reference evidence="2" key="1">
    <citation type="submission" date="2016-07" db="EMBL/GenBank/DDBJ databases">
        <title>Comparative genomics of the Campylobacter concisus group.</title>
        <authorList>
            <person name="Miller W.G."/>
            <person name="Yee E."/>
            <person name="Chapman M.H."/>
            <person name="Huynh S."/>
            <person name="Bono J.L."/>
            <person name="On S.L.W."/>
            <person name="StLeger J."/>
            <person name="Foster G."/>
            <person name="Parker C.T."/>
        </authorList>
    </citation>
    <scope>NUCLEOTIDE SEQUENCE</scope>
    <source>
        <strain evidence="2">525.92</strain>
    </source>
</reference>
<evidence type="ECO:0000313" key="3">
    <source>
        <dbReference type="Proteomes" id="UP000006380"/>
    </source>
</evidence>
<name>A7GX06_CAMC5</name>
<accession>A7GX06</accession>
<proteinExistence type="predicted"/>
<evidence type="ECO:0000256" key="1">
    <source>
        <dbReference type="SAM" id="Phobius"/>
    </source>
</evidence>
<dbReference type="PROSITE" id="PS51257">
    <property type="entry name" value="PROKAR_LIPOPROTEIN"/>
    <property type="match status" value="1"/>
</dbReference>
<dbReference type="Proteomes" id="UP000006380">
    <property type="component" value="Chromosome"/>
</dbReference>
<protein>
    <recommendedName>
        <fullName evidence="4">DKNYY domain-containing membrane protein</fullName>
    </recommendedName>
</protein>
<dbReference type="HOGENOM" id="CLU_032967_1_0_7"/>
<gene>
    <name evidence="2" type="ORF">CCV52592_1170</name>
</gene>
<dbReference type="OrthoDB" id="8647779at2"/>
<dbReference type="KEGG" id="ccv:CCV52592_1170"/>
<feature type="transmembrane region" description="Helical" evidence="1">
    <location>
        <begin position="447"/>
        <end position="465"/>
    </location>
</feature>
<keyword evidence="1" id="KW-0812">Transmembrane</keyword>
<evidence type="ECO:0000313" key="2">
    <source>
        <dbReference type="EMBL" id="EAU00909.1"/>
    </source>
</evidence>
<organism evidence="2 3">
    <name type="scientific">Campylobacter curvus (strain 525.92)</name>
    <dbReference type="NCBI Taxonomy" id="360105"/>
    <lineage>
        <taxon>Bacteria</taxon>
        <taxon>Pseudomonadati</taxon>
        <taxon>Campylobacterota</taxon>
        <taxon>Epsilonproteobacteria</taxon>
        <taxon>Campylobacterales</taxon>
        <taxon>Campylobacteraceae</taxon>
        <taxon>Campylobacter</taxon>
    </lineage>
</organism>
<evidence type="ECO:0008006" key="4">
    <source>
        <dbReference type="Google" id="ProtNLM"/>
    </source>
</evidence>
<dbReference type="AlphaFoldDB" id="A7GX06"/>
<dbReference type="EMBL" id="CP000767">
    <property type="protein sequence ID" value="EAU00909.1"/>
    <property type="molecule type" value="Genomic_DNA"/>
</dbReference>
<sequence length="480" mass="54886">MKQIKILKMAAVFLLLLACVFVFIIVRMIDDDSWQIEQEGAEFKGSIFHKYKGKIYAEVAGAGDREIKGADADSFHEFKDDQYKSHIGVDKNAVYCANERTTLDPKTLYYIGNNYYGDGKKSIFCSMFARRDDKLSSFNLVLGYILYSFGIGDEPILYKNIVREISDTSIKPLLDLNLATSGKNVYYEGEILKDADPSKFRRIKDESGWRNSAFYMADGEHVYFKDKLLAIKDDHSLYQIADFNDVYYLFDPKSGSVYANDFEFDPKFRPFSLINQGREHAYHSLFKGKDGIYYYDDRSGRLYRAGDDPFSGSQKQIAKNVFIDGKNLFYLESLEIRANSRSGGSTLKKRLTFIKRLLIDGITKLGDADADGSVWKSGDKIYYFDDLGTGQLVKNTIYEVTSPPDVQILLHQTNMQTLRDLIGQGRLVPVNGEQILQAQSVYDVGEIPIYVIFFAAFFIIMIGTMRKEPFGFARFKKYEK</sequence>
<dbReference type="Pfam" id="PF13644">
    <property type="entry name" value="DKNYY"/>
    <property type="match status" value="1"/>
</dbReference>
<dbReference type="RefSeq" id="WP_011991942.1">
    <property type="nucleotide sequence ID" value="NC_009715.2"/>
</dbReference>
<keyword evidence="1" id="KW-0472">Membrane</keyword>
<dbReference type="InterPro" id="IPR027375">
    <property type="entry name" value="DKNYY"/>
</dbReference>